<dbReference type="SUPFAM" id="SSF53807">
    <property type="entry name" value="Helical backbone' metal receptor"/>
    <property type="match status" value="1"/>
</dbReference>
<keyword evidence="7" id="KW-1185">Reference proteome</keyword>
<dbReference type="PANTHER" id="PTHR42953">
    <property type="entry name" value="HIGH-AFFINITY ZINC UPTAKE SYSTEM PROTEIN ZNUA-RELATED"/>
    <property type="match status" value="1"/>
</dbReference>
<comment type="subcellular location">
    <subcellularLocation>
        <location evidence="1">Cell envelope</location>
    </subcellularLocation>
</comment>
<dbReference type="InterPro" id="IPR050492">
    <property type="entry name" value="Bact_metal-bind_prot9"/>
</dbReference>
<evidence type="ECO:0000256" key="3">
    <source>
        <dbReference type="ARBA" id="ARBA00022723"/>
    </source>
</evidence>
<evidence type="ECO:0000256" key="1">
    <source>
        <dbReference type="ARBA" id="ARBA00004196"/>
    </source>
</evidence>
<dbReference type="GO" id="GO:0046872">
    <property type="term" value="F:metal ion binding"/>
    <property type="evidence" value="ECO:0007669"/>
    <property type="project" value="UniProtKB-KW"/>
</dbReference>
<keyword evidence="2" id="KW-0813">Transport</keyword>
<dbReference type="AlphaFoldDB" id="A0A5C4U387"/>
<dbReference type="OrthoDB" id="5296019at2"/>
<dbReference type="GO" id="GO:0030313">
    <property type="term" value="C:cell envelope"/>
    <property type="evidence" value="ECO:0007669"/>
    <property type="project" value="UniProtKB-SubCell"/>
</dbReference>
<evidence type="ECO:0008006" key="8">
    <source>
        <dbReference type="Google" id="ProtNLM"/>
    </source>
</evidence>
<dbReference type="Proteomes" id="UP000312032">
    <property type="component" value="Unassembled WGS sequence"/>
</dbReference>
<evidence type="ECO:0000256" key="5">
    <source>
        <dbReference type="SAM" id="MobiDB-lite"/>
    </source>
</evidence>
<dbReference type="Pfam" id="PF01297">
    <property type="entry name" value="ZnuA"/>
    <property type="match status" value="1"/>
</dbReference>
<dbReference type="PROSITE" id="PS51257">
    <property type="entry name" value="PROKAR_LIPOPROTEIN"/>
    <property type="match status" value="1"/>
</dbReference>
<accession>A0A5C4U387</accession>
<name>A0A5C4U387_9CORY</name>
<dbReference type="Gene3D" id="3.40.50.1980">
    <property type="entry name" value="Nitrogenase molybdenum iron protein domain"/>
    <property type="match status" value="3"/>
</dbReference>
<keyword evidence="4" id="KW-0732">Signal</keyword>
<proteinExistence type="predicted"/>
<organism evidence="6 7">
    <name type="scientific">Corynebacterium tapiri</name>
    <dbReference type="NCBI Taxonomy" id="1448266"/>
    <lineage>
        <taxon>Bacteria</taxon>
        <taxon>Bacillati</taxon>
        <taxon>Actinomycetota</taxon>
        <taxon>Actinomycetes</taxon>
        <taxon>Mycobacteriales</taxon>
        <taxon>Corynebacteriaceae</taxon>
        <taxon>Corynebacterium</taxon>
    </lineage>
</organism>
<dbReference type="GO" id="GO:0030001">
    <property type="term" value="P:metal ion transport"/>
    <property type="evidence" value="ECO:0007669"/>
    <property type="project" value="InterPro"/>
</dbReference>
<dbReference type="PANTHER" id="PTHR42953:SF1">
    <property type="entry name" value="METAL-BINDING PROTEIN HI_0362-RELATED"/>
    <property type="match status" value="1"/>
</dbReference>
<protein>
    <recommendedName>
        <fullName evidence="8">ABC transporter substrate-binding protein</fullName>
    </recommendedName>
</protein>
<evidence type="ECO:0000256" key="2">
    <source>
        <dbReference type="ARBA" id="ARBA00022448"/>
    </source>
</evidence>
<dbReference type="InterPro" id="IPR006127">
    <property type="entry name" value="ZnuA-like"/>
</dbReference>
<comment type="caution">
    <text evidence="6">The sequence shown here is derived from an EMBL/GenBank/DDBJ whole genome shotgun (WGS) entry which is preliminary data.</text>
</comment>
<dbReference type="EMBL" id="VDHJ01000011">
    <property type="protein sequence ID" value="TNL96121.1"/>
    <property type="molecule type" value="Genomic_DNA"/>
</dbReference>
<gene>
    <name evidence="6" type="ORF">FHE74_08590</name>
</gene>
<keyword evidence="3" id="KW-0479">Metal-binding</keyword>
<reference evidence="6 7" key="1">
    <citation type="submission" date="2019-06" db="EMBL/GenBank/DDBJ databases">
        <authorList>
            <person name="Li J."/>
        </authorList>
    </citation>
    <scope>NUCLEOTIDE SEQUENCE [LARGE SCALE GENOMIC DNA]</scope>
    <source>
        <strain evidence="6 7">LMG 28165</strain>
    </source>
</reference>
<evidence type="ECO:0000256" key="4">
    <source>
        <dbReference type="ARBA" id="ARBA00022729"/>
    </source>
</evidence>
<sequence length="364" mass="38911">MRVESMTTRIASFGAVAIAGLTLTACSTDSAPQDAAQDATIDIVASTSVWGDVVSAVVTDGGEVSAIVEDSAIDPHSFEPSATDLAKGMEADMVVVGGGGYDAWLYEPLVNDGKEDKIVHALPLVAHSHDHGDHDHAHGEEGHDHSHDAEGHDHDHAHGEEGHDHSHDAEGHDHDHAHEHGAESEGHEGHNHEHAIETVDGNEHIWFDVDAVSAVAEDIATAAKEKSPEAKADAKPVTTRMDDLRTRLEALPHAKVAQTETIGDYLIDDSHLEDVTPDSYRQAALNHASPSAADLAAFLDKINNGEVDVLLYNPQTETDLTKRVHDAAVEKGVKIVEIGEVAPEGVNFLDYFEQVVSALEEATK</sequence>
<evidence type="ECO:0000313" key="6">
    <source>
        <dbReference type="EMBL" id="TNL96121.1"/>
    </source>
</evidence>
<feature type="region of interest" description="Disordered" evidence="5">
    <location>
        <begin position="128"/>
        <end position="192"/>
    </location>
</feature>
<evidence type="ECO:0000313" key="7">
    <source>
        <dbReference type="Proteomes" id="UP000312032"/>
    </source>
</evidence>